<dbReference type="Pfam" id="PF00561">
    <property type="entry name" value="Abhydrolase_1"/>
    <property type="match status" value="1"/>
</dbReference>
<evidence type="ECO:0000256" key="2">
    <source>
        <dbReference type="ARBA" id="ARBA00022729"/>
    </source>
</evidence>
<dbReference type="PANTHER" id="PTHR43248">
    <property type="entry name" value="2-SUCCINYL-6-HYDROXY-2,4-CYCLOHEXADIENE-1-CARBOXYLATE SYNTHASE"/>
    <property type="match status" value="1"/>
</dbReference>
<dbReference type="Pfam" id="PF08386">
    <property type="entry name" value="Abhydrolase_4"/>
    <property type="match status" value="1"/>
</dbReference>
<evidence type="ECO:0000256" key="1">
    <source>
        <dbReference type="ARBA" id="ARBA00010088"/>
    </source>
</evidence>
<dbReference type="RefSeq" id="WP_345429187.1">
    <property type="nucleotide sequence ID" value="NZ_BAABHK010000001.1"/>
</dbReference>
<accession>A0ABP8U0J6</accession>
<keyword evidence="2" id="KW-0732">Signal</keyword>
<feature type="domain" description="Peptidase S33 tripeptidyl aminopeptidase-like C-terminal" evidence="5">
    <location>
        <begin position="431"/>
        <end position="527"/>
    </location>
</feature>
<dbReference type="PANTHER" id="PTHR43248:SF29">
    <property type="entry name" value="TRIPEPTIDYL AMINOPEPTIDASE"/>
    <property type="match status" value="1"/>
</dbReference>
<dbReference type="Gene3D" id="3.40.50.1820">
    <property type="entry name" value="alpha/beta hydrolase"/>
    <property type="match status" value="1"/>
</dbReference>
<organism evidence="6 7">
    <name type="scientific">Actinoallomurus vinaceus</name>
    <dbReference type="NCBI Taxonomy" id="1080074"/>
    <lineage>
        <taxon>Bacteria</taxon>
        <taxon>Bacillati</taxon>
        <taxon>Actinomycetota</taxon>
        <taxon>Actinomycetes</taxon>
        <taxon>Streptosporangiales</taxon>
        <taxon>Thermomonosporaceae</taxon>
        <taxon>Actinoallomurus</taxon>
    </lineage>
</organism>
<reference evidence="7" key="1">
    <citation type="journal article" date="2019" name="Int. J. Syst. Evol. Microbiol.">
        <title>The Global Catalogue of Microorganisms (GCM) 10K type strain sequencing project: providing services to taxonomists for standard genome sequencing and annotation.</title>
        <authorList>
            <consortium name="The Broad Institute Genomics Platform"/>
            <consortium name="The Broad Institute Genome Sequencing Center for Infectious Disease"/>
            <person name="Wu L."/>
            <person name="Ma J."/>
        </authorList>
    </citation>
    <scope>NUCLEOTIDE SEQUENCE [LARGE SCALE GENOMIC DNA]</scope>
    <source>
        <strain evidence="7">JCM 17939</strain>
    </source>
</reference>
<proteinExistence type="inferred from homology"/>
<keyword evidence="3 6" id="KW-0378">Hydrolase</keyword>
<evidence type="ECO:0000313" key="6">
    <source>
        <dbReference type="EMBL" id="GAA4621093.1"/>
    </source>
</evidence>
<evidence type="ECO:0000256" key="3">
    <source>
        <dbReference type="ARBA" id="ARBA00022801"/>
    </source>
</evidence>
<name>A0ABP8U0J6_9ACTN</name>
<gene>
    <name evidence="6" type="ORF">GCM10023196_007620</name>
</gene>
<dbReference type="InterPro" id="IPR000073">
    <property type="entry name" value="AB_hydrolase_1"/>
</dbReference>
<dbReference type="InterPro" id="IPR013595">
    <property type="entry name" value="Pept_S33_TAP-like_C"/>
</dbReference>
<comment type="similarity">
    <text evidence="1">Belongs to the peptidase S33 family.</text>
</comment>
<sequence length="535" mass="56951">MTDHRRLSRPGTTRARRATVLWTAGLLAAVSLPVAMSLSDGRAAAPTAVSEPAPSAPALSWQSCDGDFQCATARIPLDHRNPRGRTVSVAVMRHRATDTAHRIGSLFVNGGGPGAQLAGFTAAYRHVPATWRARYDIVAFDPRGFGESTAVRCFPTTEAESAFLSAAPIGFPVGARETSAWVRTWSRFAARCTKRDPDLLQHVSTADVARDMDLLRQAVGDPTLNYVGLSYGTLLGTTYANLFPLKVGRMALDGNVDPVAWTQASGGLPSFVREGNDQASAEVLKDFLDLCGKASTAACAFSAGTPAATRAKYDTLLRRLRQHPVTMGTPPDTQTCGYACGVLSIPLGSVAAWPEAAGLLQQMWEKSSGASTSSAAAKRRAGTGTPSPDVYAGREQFLATVCSDSPNPRDPRAYEAAARLAYARSGPSALDPAWATEPCAGWPLGKDRYAGPWNRRTANPILLLNNTKDPATSYRKAVTVSRTLARARLLTVDGYGHTVFSNPSSCALEHETRYLLTGALPPADTVCRQDAVPFS</sequence>
<keyword evidence="7" id="KW-1185">Reference proteome</keyword>
<comment type="caution">
    <text evidence="6">The sequence shown here is derived from an EMBL/GenBank/DDBJ whole genome shotgun (WGS) entry which is preliminary data.</text>
</comment>
<dbReference type="SUPFAM" id="SSF53474">
    <property type="entry name" value="alpha/beta-Hydrolases"/>
    <property type="match status" value="1"/>
</dbReference>
<feature type="domain" description="AB hydrolase-1" evidence="4">
    <location>
        <begin position="128"/>
        <end position="273"/>
    </location>
</feature>
<evidence type="ECO:0000259" key="5">
    <source>
        <dbReference type="Pfam" id="PF08386"/>
    </source>
</evidence>
<protein>
    <submittedName>
        <fullName evidence="6">Alpha/beta hydrolase</fullName>
    </submittedName>
</protein>
<evidence type="ECO:0000259" key="4">
    <source>
        <dbReference type="Pfam" id="PF00561"/>
    </source>
</evidence>
<dbReference type="GO" id="GO:0016787">
    <property type="term" value="F:hydrolase activity"/>
    <property type="evidence" value="ECO:0007669"/>
    <property type="project" value="UniProtKB-KW"/>
</dbReference>
<dbReference type="InterPro" id="IPR051601">
    <property type="entry name" value="Serine_prot/Carboxylest_S33"/>
</dbReference>
<dbReference type="InterPro" id="IPR029058">
    <property type="entry name" value="AB_hydrolase_fold"/>
</dbReference>
<dbReference type="Proteomes" id="UP001501442">
    <property type="component" value="Unassembled WGS sequence"/>
</dbReference>
<evidence type="ECO:0000313" key="7">
    <source>
        <dbReference type="Proteomes" id="UP001501442"/>
    </source>
</evidence>
<dbReference type="EMBL" id="BAABHK010000001">
    <property type="protein sequence ID" value="GAA4621093.1"/>
    <property type="molecule type" value="Genomic_DNA"/>
</dbReference>